<dbReference type="EMBL" id="CP000697">
    <property type="protein sequence ID" value="ABQ30054.1"/>
    <property type="molecule type" value="Genomic_DNA"/>
</dbReference>
<reference evidence="1 2" key="1">
    <citation type="submission" date="2007-05" db="EMBL/GenBank/DDBJ databases">
        <title>Complete sequence of chromosome of Acidiphilium cryptum JF-5.</title>
        <authorList>
            <consortium name="US DOE Joint Genome Institute"/>
            <person name="Copeland A."/>
            <person name="Lucas S."/>
            <person name="Lapidus A."/>
            <person name="Barry K."/>
            <person name="Detter J.C."/>
            <person name="Glavina del Rio T."/>
            <person name="Hammon N."/>
            <person name="Israni S."/>
            <person name="Dalin E."/>
            <person name="Tice H."/>
            <person name="Pitluck S."/>
            <person name="Sims D."/>
            <person name="Brettin T."/>
            <person name="Bruce D."/>
            <person name="Han C."/>
            <person name="Schmutz J."/>
            <person name="Larimer F."/>
            <person name="Land M."/>
            <person name="Hauser L."/>
            <person name="Kyrpides N."/>
            <person name="Kim E."/>
            <person name="Magnuson T."/>
            <person name="Richardson P."/>
        </authorList>
    </citation>
    <scope>NUCLEOTIDE SEQUENCE [LARGE SCALE GENOMIC DNA]</scope>
    <source>
        <strain evidence="1 2">JF-5</strain>
    </source>
</reference>
<name>A5FWS2_ACICJ</name>
<gene>
    <name evidence="1" type="ordered locus">Acry_0835</name>
</gene>
<dbReference type="Proteomes" id="UP000000245">
    <property type="component" value="Chromosome"/>
</dbReference>
<dbReference type="InterPro" id="IPR009964">
    <property type="entry name" value="DUF1491"/>
</dbReference>
<proteinExistence type="predicted"/>
<protein>
    <recommendedName>
        <fullName evidence="3">DUF1491 family protein</fullName>
    </recommendedName>
</protein>
<organism evidence="1 2">
    <name type="scientific">Acidiphilium cryptum (strain JF-5)</name>
    <dbReference type="NCBI Taxonomy" id="349163"/>
    <lineage>
        <taxon>Bacteria</taxon>
        <taxon>Pseudomonadati</taxon>
        <taxon>Pseudomonadota</taxon>
        <taxon>Alphaproteobacteria</taxon>
        <taxon>Acetobacterales</taxon>
        <taxon>Acidocellaceae</taxon>
        <taxon>Acidiphilium</taxon>
    </lineage>
</organism>
<dbReference type="Gene3D" id="3.40.1530.20">
    <property type="entry name" value="Protein of unknown function (DUF1491)"/>
    <property type="match status" value="1"/>
</dbReference>
<evidence type="ECO:0008006" key="3">
    <source>
        <dbReference type="Google" id="ProtNLM"/>
    </source>
</evidence>
<dbReference type="AlphaFoldDB" id="A5FWS2"/>
<dbReference type="STRING" id="349163.Acry_0835"/>
<accession>A5FWS2</accession>
<evidence type="ECO:0000313" key="1">
    <source>
        <dbReference type="EMBL" id="ABQ30054.1"/>
    </source>
</evidence>
<evidence type="ECO:0000313" key="2">
    <source>
        <dbReference type="Proteomes" id="UP000000245"/>
    </source>
</evidence>
<dbReference type="KEGG" id="acr:Acry_0835"/>
<dbReference type="Pfam" id="PF07372">
    <property type="entry name" value="DUF1491"/>
    <property type="match status" value="1"/>
</dbReference>
<dbReference type="RefSeq" id="WP_007422844.1">
    <property type="nucleotide sequence ID" value="NC_009484.1"/>
</dbReference>
<keyword evidence="2" id="KW-1185">Reference proteome</keyword>
<sequence length="111" mass="12210">MSEPRVKAGIWVQMALRLGAADGRPGMLLHRGDEDAGGVLVLLRGRMGVVILSQTRDALGRPAWLRATGPDPVDDARADAYVEKQLRFDPDLWVVEFEAPDYLPPFEGTIL</sequence>
<dbReference type="eggNOG" id="COG5447">
    <property type="taxonomic scope" value="Bacteria"/>
</dbReference>
<dbReference type="HOGENOM" id="CLU_146719_1_0_5"/>